<name>A0A2L2XE91_9FIRM</name>
<comment type="caution">
    <text evidence="2">The sequence shown here is derived from an EMBL/GenBank/DDBJ whole genome shotgun (WGS) entry which is preliminary data.</text>
</comment>
<reference evidence="3" key="1">
    <citation type="submission" date="2018-02" db="EMBL/GenBank/DDBJ databases">
        <title>Genome sequence of Desulfocucumis palustris strain NAW-5.</title>
        <authorList>
            <person name="Watanabe M."/>
            <person name="Kojima H."/>
            <person name="Fukui M."/>
        </authorList>
    </citation>
    <scope>NUCLEOTIDE SEQUENCE [LARGE SCALE GENOMIC DNA]</scope>
    <source>
        <strain evidence="3">NAW-5</strain>
    </source>
</reference>
<sequence>MKTIYPPDFCRLGNILCFLKIKHWFIVFFAFLGFSYYRC</sequence>
<gene>
    <name evidence="2" type="ORF">DCCM_3787</name>
</gene>
<keyword evidence="3" id="KW-1185">Reference proteome</keyword>
<dbReference type="EMBL" id="BFAV01000149">
    <property type="protein sequence ID" value="GBF34667.1"/>
    <property type="molecule type" value="Genomic_DNA"/>
</dbReference>
<keyword evidence="1" id="KW-0472">Membrane</keyword>
<dbReference type="AlphaFoldDB" id="A0A2L2XE91"/>
<dbReference type="Proteomes" id="UP000239549">
    <property type="component" value="Unassembled WGS sequence"/>
</dbReference>
<proteinExistence type="predicted"/>
<feature type="transmembrane region" description="Helical" evidence="1">
    <location>
        <begin position="12"/>
        <end position="37"/>
    </location>
</feature>
<evidence type="ECO:0000313" key="2">
    <source>
        <dbReference type="EMBL" id="GBF34667.1"/>
    </source>
</evidence>
<evidence type="ECO:0000256" key="1">
    <source>
        <dbReference type="SAM" id="Phobius"/>
    </source>
</evidence>
<organism evidence="2 3">
    <name type="scientific">Desulfocucumis palustris</name>
    <dbReference type="NCBI Taxonomy" id="1898651"/>
    <lineage>
        <taxon>Bacteria</taxon>
        <taxon>Bacillati</taxon>
        <taxon>Bacillota</taxon>
        <taxon>Clostridia</taxon>
        <taxon>Eubacteriales</taxon>
        <taxon>Desulfocucumaceae</taxon>
        <taxon>Desulfocucumis</taxon>
    </lineage>
</organism>
<protein>
    <submittedName>
        <fullName evidence="2">Uncharacterized protein</fullName>
    </submittedName>
</protein>
<accession>A0A2L2XE91</accession>
<keyword evidence="1" id="KW-0812">Transmembrane</keyword>
<keyword evidence="1" id="KW-1133">Transmembrane helix</keyword>
<evidence type="ECO:0000313" key="3">
    <source>
        <dbReference type="Proteomes" id="UP000239549"/>
    </source>
</evidence>